<keyword evidence="7" id="KW-1185">Reference proteome</keyword>
<evidence type="ECO:0000313" key="7">
    <source>
        <dbReference type="Proteomes" id="UP000826271"/>
    </source>
</evidence>
<evidence type="ECO:0000256" key="4">
    <source>
        <dbReference type="SAM" id="MobiDB-lite"/>
    </source>
</evidence>
<gene>
    <name evidence="6" type="ORF">BUALT_Bualt04G0147100</name>
</gene>
<dbReference type="InterPro" id="IPR001005">
    <property type="entry name" value="SANT/Myb"/>
</dbReference>
<feature type="compositionally biased region" description="Basic and acidic residues" evidence="4">
    <location>
        <begin position="101"/>
        <end position="112"/>
    </location>
</feature>
<reference evidence="6" key="1">
    <citation type="submission" date="2019-10" db="EMBL/GenBank/DDBJ databases">
        <authorList>
            <person name="Zhang R."/>
            <person name="Pan Y."/>
            <person name="Wang J."/>
            <person name="Ma R."/>
            <person name="Yu S."/>
        </authorList>
    </citation>
    <scope>NUCLEOTIDE SEQUENCE</scope>
    <source>
        <strain evidence="6">LA-IB0</strain>
        <tissue evidence="6">Leaf</tissue>
    </source>
</reference>
<dbReference type="InterPro" id="IPR044636">
    <property type="entry name" value="RADIALIS-like"/>
</dbReference>
<dbReference type="EMBL" id="WHWC01000004">
    <property type="protein sequence ID" value="KAG8384715.1"/>
    <property type="molecule type" value="Genomic_DNA"/>
</dbReference>
<keyword evidence="1" id="KW-0805">Transcription regulation</keyword>
<dbReference type="CDD" id="cd00167">
    <property type="entry name" value="SANT"/>
    <property type="match status" value="1"/>
</dbReference>
<dbReference type="InterPro" id="IPR009057">
    <property type="entry name" value="Homeodomain-like_sf"/>
</dbReference>
<dbReference type="Proteomes" id="UP000826271">
    <property type="component" value="Unassembled WGS sequence"/>
</dbReference>
<keyword evidence="3" id="KW-0539">Nucleus</keyword>
<dbReference type="Pfam" id="PF00249">
    <property type="entry name" value="Myb_DNA-binding"/>
    <property type="match status" value="1"/>
</dbReference>
<proteinExistence type="predicted"/>
<keyword evidence="2" id="KW-0804">Transcription</keyword>
<evidence type="ECO:0000256" key="3">
    <source>
        <dbReference type="ARBA" id="ARBA00023242"/>
    </source>
</evidence>
<dbReference type="PANTHER" id="PTHR43952">
    <property type="entry name" value="MYB FAMILY TRANSCRIPTION FACTOR-RELATED"/>
    <property type="match status" value="1"/>
</dbReference>
<sequence length="112" mass="12759">MKAAWRGDVQEDKIFEKGLVQFRNGVDDRWRKIADYLHDKSANDVRAHYEALLYDISEIDSGWVQLPCYSDESEALGWDDGTLPKNPGRISFGSQGGTRTRQSDVERKKGIP</sequence>
<dbReference type="SUPFAM" id="SSF46689">
    <property type="entry name" value="Homeodomain-like"/>
    <property type="match status" value="1"/>
</dbReference>
<organism evidence="6 7">
    <name type="scientific">Buddleja alternifolia</name>
    <dbReference type="NCBI Taxonomy" id="168488"/>
    <lineage>
        <taxon>Eukaryota</taxon>
        <taxon>Viridiplantae</taxon>
        <taxon>Streptophyta</taxon>
        <taxon>Embryophyta</taxon>
        <taxon>Tracheophyta</taxon>
        <taxon>Spermatophyta</taxon>
        <taxon>Magnoliopsida</taxon>
        <taxon>eudicotyledons</taxon>
        <taxon>Gunneridae</taxon>
        <taxon>Pentapetalae</taxon>
        <taxon>asterids</taxon>
        <taxon>lamiids</taxon>
        <taxon>Lamiales</taxon>
        <taxon>Scrophulariaceae</taxon>
        <taxon>Buddlejeae</taxon>
        <taxon>Buddleja</taxon>
    </lineage>
</organism>
<name>A0AAV6XZQ6_9LAMI</name>
<evidence type="ECO:0000256" key="1">
    <source>
        <dbReference type="ARBA" id="ARBA00023015"/>
    </source>
</evidence>
<feature type="domain" description="Myb-like" evidence="5">
    <location>
        <begin position="10"/>
        <end position="50"/>
    </location>
</feature>
<dbReference type="PANTHER" id="PTHR43952:SF75">
    <property type="entry name" value="PROTEIN RADIALIS-LIKE 6"/>
    <property type="match status" value="1"/>
</dbReference>
<evidence type="ECO:0000259" key="5">
    <source>
        <dbReference type="Pfam" id="PF00249"/>
    </source>
</evidence>
<evidence type="ECO:0000313" key="6">
    <source>
        <dbReference type="EMBL" id="KAG8384715.1"/>
    </source>
</evidence>
<dbReference type="GO" id="GO:0003700">
    <property type="term" value="F:DNA-binding transcription factor activity"/>
    <property type="evidence" value="ECO:0007669"/>
    <property type="project" value="InterPro"/>
</dbReference>
<accession>A0AAV6XZQ6</accession>
<dbReference type="Gene3D" id="1.10.10.60">
    <property type="entry name" value="Homeodomain-like"/>
    <property type="match status" value="1"/>
</dbReference>
<protein>
    <recommendedName>
        <fullName evidence="5">Myb-like domain-containing protein</fullName>
    </recommendedName>
</protein>
<dbReference type="AlphaFoldDB" id="A0AAV6XZQ6"/>
<comment type="caution">
    <text evidence="6">The sequence shown here is derived from an EMBL/GenBank/DDBJ whole genome shotgun (WGS) entry which is preliminary data.</text>
</comment>
<feature type="region of interest" description="Disordered" evidence="4">
    <location>
        <begin position="80"/>
        <end position="112"/>
    </location>
</feature>
<evidence type="ECO:0000256" key="2">
    <source>
        <dbReference type="ARBA" id="ARBA00023163"/>
    </source>
</evidence>